<dbReference type="SUPFAM" id="SSF52047">
    <property type="entry name" value="RNI-like"/>
    <property type="match status" value="1"/>
</dbReference>
<keyword evidence="2" id="KW-1185">Reference proteome</keyword>
<evidence type="ECO:0000313" key="1">
    <source>
        <dbReference type="EMBL" id="CAE7630085.1"/>
    </source>
</evidence>
<proteinExistence type="predicted"/>
<accession>A0A812VH33</accession>
<gene>
    <name evidence="1" type="ORF">SPIL2461_LOCUS16513</name>
</gene>
<comment type="caution">
    <text evidence="1">The sequence shown here is derived from an EMBL/GenBank/DDBJ whole genome shotgun (WGS) entry which is preliminary data.</text>
</comment>
<reference evidence="1" key="1">
    <citation type="submission" date="2021-02" db="EMBL/GenBank/DDBJ databases">
        <authorList>
            <person name="Dougan E. K."/>
            <person name="Rhodes N."/>
            <person name="Thang M."/>
            <person name="Chan C."/>
        </authorList>
    </citation>
    <scope>NUCLEOTIDE SEQUENCE</scope>
</reference>
<sequence length="149" mass="16457">MQDSQYQQLPQVKAIAAAIPKSVEELSLGFSGMKMGPSGAAMLAAAFPPQVRKLTLDLLGNRIGDEGVESISKALPKSVEHLHIVLTENDLSKRGFFMIDRQIGDPLHQRHLPKLLPQNFAKGGEPEFSEFREAPDGTQVTQIEWHRAM</sequence>
<dbReference type="OrthoDB" id="440492at2759"/>
<evidence type="ECO:0000313" key="2">
    <source>
        <dbReference type="Proteomes" id="UP000649617"/>
    </source>
</evidence>
<protein>
    <submittedName>
        <fullName evidence="1">Uncharacterized protein</fullName>
    </submittedName>
</protein>
<dbReference type="InterPro" id="IPR032675">
    <property type="entry name" value="LRR_dom_sf"/>
</dbReference>
<dbReference type="Proteomes" id="UP000649617">
    <property type="component" value="Unassembled WGS sequence"/>
</dbReference>
<organism evidence="1 2">
    <name type="scientific">Symbiodinium pilosum</name>
    <name type="common">Dinoflagellate</name>
    <dbReference type="NCBI Taxonomy" id="2952"/>
    <lineage>
        <taxon>Eukaryota</taxon>
        <taxon>Sar</taxon>
        <taxon>Alveolata</taxon>
        <taxon>Dinophyceae</taxon>
        <taxon>Suessiales</taxon>
        <taxon>Symbiodiniaceae</taxon>
        <taxon>Symbiodinium</taxon>
    </lineage>
</organism>
<name>A0A812VH33_SYMPI</name>
<dbReference type="EMBL" id="CAJNIZ010042635">
    <property type="protein sequence ID" value="CAE7630085.1"/>
    <property type="molecule type" value="Genomic_DNA"/>
</dbReference>
<dbReference type="AlphaFoldDB" id="A0A812VH33"/>
<dbReference type="Gene3D" id="3.80.10.10">
    <property type="entry name" value="Ribonuclease Inhibitor"/>
    <property type="match status" value="1"/>
</dbReference>